<accession>A0A0B7BTI1</accession>
<reference evidence="1" key="1">
    <citation type="submission" date="2014-12" db="EMBL/GenBank/DDBJ databases">
        <title>Insight into the proteome of Arion vulgaris.</title>
        <authorList>
            <person name="Aradska J."/>
            <person name="Bulat T."/>
            <person name="Smidak R."/>
            <person name="Sarate P."/>
            <person name="Gangsoo J."/>
            <person name="Sialana F."/>
            <person name="Bilban M."/>
            <person name="Lubec G."/>
        </authorList>
    </citation>
    <scope>NUCLEOTIDE SEQUENCE</scope>
    <source>
        <tissue evidence="1">Skin</tissue>
    </source>
</reference>
<evidence type="ECO:0000313" key="1">
    <source>
        <dbReference type="EMBL" id="CEK95701.1"/>
    </source>
</evidence>
<name>A0A0B7BTI1_9EUPU</name>
<dbReference type="AlphaFoldDB" id="A0A0B7BTI1"/>
<sequence>MRNVNNDQNHKHFNPFTTGGNMVLAMICADDPVLLSNSVKGLEQTNLVC</sequence>
<organism evidence="1">
    <name type="scientific">Arion vulgaris</name>
    <dbReference type="NCBI Taxonomy" id="1028688"/>
    <lineage>
        <taxon>Eukaryota</taxon>
        <taxon>Metazoa</taxon>
        <taxon>Spiralia</taxon>
        <taxon>Lophotrochozoa</taxon>
        <taxon>Mollusca</taxon>
        <taxon>Gastropoda</taxon>
        <taxon>Heterobranchia</taxon>
        <taxon>Euthyneura</taxon>
        <taxon>Panpulmonata</taxon>
        <taxon>Eupulmonata</taxon>
        <taxon>Stylommatophora</taxon>
        <taxon>Helicina</taxon>
        <taxon>Arionoidea</taxon>
        <taxon>Arionidae</taxon>
        <taxon>Arion</taxon>
    </lineage>
</organism>
<protein>
    <submittedName>
        <fullName evidence="1">Uncharacterized protein</fullName>
    </submittedName>
</protein>
<proteinExistence type="predicted"/>
<gene>
    <name evidence="1" type="primary">ORF208384</name>
</gene>
<dbReference type="EMBL" id="HACG01048836">
    <property type="protein sequence ID" value="CEK95701.1"/>
    <property type="molecule type" value="Transcribed_RNA"/>
</dbReference>